<dbReference type="AlphaFoldDB" id="A0A7W4WAZ4"/>
<reference evidence="1 2" key="1">
    <citation type="submission" date="2020-08" db="EMBL/GenBank/DDBJ databases">
        <title>Genomic Encyclopedia of Type Strains, Phase III (KMG-III): the genomes of soil and plant-associated and newly described type strains.</title>
        <authorList>
            <person name="Whitman W."/>
        </authorList>
    </citation>
    <scope>NUCLEOTIDE SEQUENCE [LARGE SCALE GENOMIC DNA]</scope>
    <source>
        <strain evidence="1 2">CECT 8799</strain>
    </source>
</reference>
<organism evidence="1 2">
    <name type="scientific">Microbulbifer rhizosphaerae</name>
    <dbReference type="NCBI Taxonomy" id="1562603"/>
    <lineage>
        <taxon>Bacteria</taxon>
        <taxon>Pseudomonadati</taxon>
        <taxon>Pseudomonadota</taxon>
        <taxon>Gammaproteobacteria</taxon>
        <taxon>Cellvibrionales</taxon>
        <taxon>Microbulbiferaceae</taxon>
        <taxon>Microbulbifer</taxon>
    </lineage>
</organism>
<keyword evidence="2" id="KW-1185">Reference proteome</keyword>
<comment type="caution">
    <text evidence="1">The sequence shown here is derived from an EMBL/GenBank/DDBJ whole genome shotgun (WGS) entry which is preliminary data.</text>
</comment>
<protein>
    <submittedName>
        <fullName evidence="1">Uncharacterized protein</fullName>
    </submittedName>
</protein>
<proteinExistence type="predicted"/>
<accession>A0A7W4WAZ4</accession>
<dbReference type="RefSeq" id="WP_183457476.1">
    <property type="nucleotide sequence ID" value="NZ_JACHWZ010000004.1"/>
</dbReference>
<evidence type="ECO:0000313" key="1">
    <source>
        <dbReference type="EMBL" id="MBB3060261.1"/>
    </source>
</evidence>
<dbReference type="Proteomes" id="UP000535937">
    <property type="component" value="Unassembled WGS sequence"/>
</dbReference>
<gene>
    <name evidence="1" type="ORF">FHS09_001076</name>
</gene>
<sequence>MFVNSEEFNEPTSRQWAMGADTRPKNALVDGRGRVLAYSQTGGMISPARHELHRGTILYRFASGSAELSKAVTGGWWVAKAEFEQLTRFAQAHGVHVAMAARHLCCVPPEWSDMGLLMRVQVQDPLLAYRGLGNRVVVPKDDGYGAVRMEPHNNLASRRLHQLFIPGLQERADRTPERVLPGALLVERTWKLDSADTNRGWIYVPGLFDKQD</sequence>
<evidence type="ECO:0000313" key="2">
    <source>
        <dbReference type="Proteomes" id="UP000535937"/>
    </source>
</evidence>
<name>A0A7W4WAZ4_9GAMM</name>
<dbReference type="EMBL" id="JACHWZ010000004">
    <property type="protein sequence ID" value="MBB3060261.1"/>
    <property type="molecule type" value="Genomic_DNA"/>
</dbReference>